<dbReference type="Proteomes" id="UP000230233">
    <property type="component" value="Chromosome IV"/>
</dbReference>
<dbReference type="EMBL" id="PDUG01000004">
    <property type="protein sequence ID" value="PIC34667.1"/>
    <property type="molecule type" value="Genomic_DNA"/>
</dbReference>
<organism evidence="1 2">
    <name type="scientific">Caenorhabditis nigoni</name>
    <dbReference type="NCBI Taxonomy" id="1611254"/>
    <lineage>
        <taxon>Eukaryota</taxon>
        <taxon>Metazoa</taxon>
        <taxon>Ecdysozoa</taxon>
        <taxon>Nematoda</taxon>
        <taxon>Chromadorea</taxon>
        <taxon>Rhabditida</taxon>
        <taxon>Rhabditina</taxon>
        <taxon>Rhabditomorpha</taxon>
        <taxon>Rhabditoidea</taxon>
        <taxon>Rhabditidae</taxon>
        <taxon>Peloderinae</taxon>
        <taxon>Caenorhabditis</taxon>
    </lineage>
</organism>
<reference evidence="2" key="1">
    <citation type="submission" date="2017-10" db="EMBL/GenBank/DDBJ databases">
        <title>Rapid genome shrinkage in a self-fertile nematode reveals novel sperm competition proteins.</title>
        <authorList>
            <person name="Yin D."/>
            <person name="Schwarz E.M."/>
            <person name="Thomas C.G."/>
            <person name="Felde R.L."/>
            <person name="Korf I.F."/>
            <person name="Cutter A.D."/>
            <person name="Schartner C.M."/>
            <person name="Ralston E.J."/>
            <person name="Meyer B.J."/>
            <person name="Haag E.S."/>
        </authorList>
    </citation>
    <scope>NUCLEOTIDE SEQUENCE [LARGE SCALE GENOMIC DNA]</scope>
    <source>
        <strain evidence="2">JU1422</strain>
    </source>
</reference>
<evidence type="ECO:0000313" key="1">
    <source>
        <dbReference type="EMBL" id="PIC34667.1"/>
    </source>
</evidence>
<name>A0A2G5U572_9PELO</name>
<dbReference type="AlphaFoldDB" id="A0A2G5U572"/>
<comment type="caution">
    <text evidence="1">The sequence shown here is derived from an EMBL/GenBank/DDBJ whole genome shotgun (WGS) entry which is preliminary data.</text>
</comment>
<keyword evidence="2" id="KW-1185">Reference proteome</keyword>
<evidence type="ECO:0000313" key="2">
    <source>
        <dbReference type="Proteomes" id="UP000230233"/>
    </source>
</evidence>
<proteinExistence type="predicted"/>
<protein>
    <submittedName>
        <fullName evidence="1">Uncharacterized protein</fullName>
    </submittedName>
</protein>
<sequence>MFQPFLLQKKGKPPDTKPNYGSVQLMKCFFYREKDPEKSASEFGRKKDNLNRIHTYSEETKKSRLLVDFSEDDVVLSSDEKKGRRCEG</sequence>
<gene>
    <name evidence="1" type="primary">Cnig_chr_IV.g14254</name>
    <name evidence="1" type="ORF">B9Z55_014254</name>
</gene>
<accession>A0A2G5U572</accession>